<proteinExistence type="predicted"/>
<dbReference type="EMBL" id="BTRK01000006">
    <property type="protein sequence ID" value="GMR60277.1"/>
    <property type="molecule type" value="Genomic_DNA"/>
</dbReference>
<protein>
    <submittedName>
        <fullName evidence="2">Uncharacterized protein</fullName>
    </submittedName>
</protein>
<comment type="caution">
    <text evidence="2">The sequence shown here is derived from an EMBL/GenBank/DDBJ whole genome shotgun (WGS) entry which is preliminary data.</text>
</comment>
<dbReference type="Proteomes" id="UP001328107">
    <property type="component" value="Unassembled WGS sequence"/>
</dbReference>
<reference evidence="4" key="1">
    <citation type="submission" date="2022-10" db="EMBL/GenBank/DDBJ databases">
        <title>Genome assembly of Pristionchus species.</title>
        <authorList>
            <person name="Yoshida K."/>
            <person name="Sommer R.J."/>
        </authorList>
    </citation>
    <scope>NUCLEOTIDE SEQUENCE [LARGE SCALE GENOMIC DNA]</scope>
    <source>
        <strain evidence="4">RS5460</strain>
    </source>
</reference>
<gene>
    <name evidence="2" type="ORF">PMAYCL1PPCAC_30472</name>
    <name evidence="3" type="ORF">PMAYCL1PPCAC_30473</name>
</gene>
<feature type="compositionally biased region" description="Polar residues" evidence="1">
    <location>
        <begin position="223"/>
        <end position="232"/>
    </location>
</feature>
<reference evidence="2" key="2">
    <citation type="submission" date="2023-06" db="EMBL/GenBank/DDBJ databases">
        <title>Genome assembly of Pristionchus species.</title>
        <authorList>
            <person name="Yoshida K."/>
            <person name="Sommer R.J."/>
        </authorList>
    </citation>
    <scope>NUCLEOTIDE SEQUENCE</scope>
    <source>
        <strain evidence="2 4">RS5460</strain>
    </source>
</reference>
<evidence type="ECO:0000256" key="1">
    <source>
        <dbReference type="SAM" id="MobiDB-lite"/>
    </source>
</evidence>
<evidence type="ECO:0000313" key="4">
    <source>
        <dbReference type="Proteomes" id="UP001328107"/>
    </source>
</evidence>
<feature type="compositionally biased region" description="Polar residues" evidence="1">
    <location>
        <begin position="195"/>
        <end position="210"/>
    </location>
</feature>
<dbReference type="EMBL" id="BTRK01000006">
    <property type="protein sequence ID" value="GMR60278.1"/>
    <property type="molecule type" value="Genomic_DNA"/>
</dbReference>
<evidence type="ECO:0000313" key="3">
    <source>
        <dbReference type="EMBL" id="GMR60278.1"/>
    </source>
</evidence>
<keyword evidence="4" id="KW-1185">Reference proteome</keyword>
<dbReference type="AlphaFoldDB" id="A0AAN5DDM7"/>
<sequence length="258" mass="28777">MTQQNGPRELPGVGCFSDLLANYRPLQLRSRTHTHPITHIGTSSLSQRAPYSPSHYSISHSQCSRCPPGLVTSNVNSSTPPGMDRLPFGTPPGLSRPITPSLPPLTEDDLVPSRQLKWSNADHNDFERVNPGFFSSHPSVAPPAHFSEWGGNGCANHRDSTFDTTINEFAMKMLLAQMCGVEQSAVGRMEHSYRNLPSMQHSPTSSYDSSQRTRWEHSPPYSHETNGRNSQGFADDIWSNDWLSQDRTGYEFGRRLPQ</sequence>
<name>A0AAN5DDM7_9BILA</name>
<accession>A0AAN5DDM7</accession>
<feature type="region of interest" description="Disordered" evidence="1">
    <location>
        <begin position="195"/>
        <end position="235"/>
    </location>
</feature>
<evidence type="ECO:0000313" key="2">
    <source>
        <dbReference type="EMBL" id="GMR60277.1"/>
    </source>
</evidence>
<organism evidence="2 4">
    <name type="scientific">Pristionchus mayeri</name>
    <dbReference type="NCBI Taxonomy" id="1317129"/>
    <lineage>
        <taxon>Eukaryota</taxon>
        <taxon>Metazoa</taxon>
        <taxon>Ecdysozoa</taxon>
        <taxon>Nematoda</taxon>
        <taxon>Chromadorea</taxon>
        <taxon>Rhabditida</taxon>
        <taxon>Rhabditina</taxon>
        <taxon>Diplogasteromorpha</taxon>
        <taxon>Diplogasteroidea</taxon>
        <taxon>Neodiplogasteridae</taxon>
        <taxon>Pristionchus</taxon>
    </lineage>
</organism>